<feature type="domain" description="PIN" evidence="1">
    <location>
        <begin position="6"/>
        <end position="88"/>
    </location>
</feature>
<dbReference type="SUPFAM" id="SSF88723">
    <property type="entry name" value="PIN domain-like"/>
    <property type="match status" value="1"/>
</dbReference>
<reference evidence="2 3" key="1">
    <citation type="submission" date="2020-08" db="EMBL/GenBank/DDBJ databases">
        <title>Genomic Encyclopedia of Type Strains, Phase IV (KMG-V): Genome sequencing to study the core and pangenomes of soil and plant-associated prokaryotes.</title>
        <authorList>
            <person name="Whitman W."/>
        </authorList>
    </citation>
    <scope>NUCLEOTIDE SEQUENCE [LARGE SCALE GENOMIC DNA]</scope>
    <source>
        <strain evidence="2 3">SEMIA 4011</strain>
    </source>
</reference>
<evidence type="ECO:0000313" key="3">
    <source>
        <dbReference type="Proteomes" id="UP000517187"/>
    </source>
</evidence>
<dbReference type="InterPro" id="IPR029060">
    <property type="entry name" value="PIN-like_dom_sf"/>
</dbReference>
<evidence type="ECO:0000259" key="1">
    <source>
        <dbReference type="Pfam" id="PF01850"/>
    </source>
</evidence>
<sequence length="129" mass="14808">MIFHGTNIVSETLRKSPNEAVIAWLVRHDAELALPTVTIAEIAFGIQKIQPDRRSERIEQGVSEWRRRFADRIFGLTEEAALAYGDIMGDPARWGARNVSAGWHDRRNCAGQWQSTCHAKPRRFRDHWA</sequence>
<dbReference type="AlphaFoldDB" id="A0A7X0DXX4"/>
<organism evidence="2 3">
    <name type="scientific">Rhizobium leguminosarum</name>
    <dbReference type="NCBI Taxonomy" id="384"/>
    <lineage>
        <taxon>Bacteria</taxon>
        <taxon>Pseudomonadati</taxon>
        <taxon>Pseudomonadota</taxon>
        <taxon>Alphaproteobacteria</taxon>
        <taxon>Hyphomicrobiales</taxon>
        <taxon>Rhizobiaceae</taxon>
        <taxon>Rhizobium/Agrobacterium group</taxon>
        <taxon>Rhizobium</taxon>
    </lineage>
</organism>
<accession>A0A7X0DXX4</accession>
<name>A0A7X0DXX4_RHILE</name>
<dbReference type="InterPro" id="IPR002716">
    <property type="entry name" value="PIN_dom"/>
</dbReference>
<proteinExistence type="predicted"/>
<evidence type="ECO:0000313" key="2">
    <source>
        <dbReference type="EMBL" id="MBB6224787.1"/>
    </source>
</evidence>
<comment type="caution">
    <text evidence="2">The sequence shown here is derived from an EMBL/GenBank/DDBJ whole genome shotgun (WGS) entry which is preliminary data.</text>
</comment>
<dbReference type="Gene3D" id="3.40.50.1010">
    <property type="entry name" value="5'-nuclease"/>
    <property type="match status" value="1"/>
</dbReference>
<protein>
    <recommendedName>
        <fullName evidence="1">PIN domain-containing protein</fullName>
    </recommendedName>
</protein>
<dbReference type="Pfam" id="PF01850">
    <property type="entry name" value="PIN"/>
    <property type="match status" value="1"/>
</dbReference>
<dbReference type="Proteomes" id="UP000517187">
    <property type="component" value="Unassembled WGS sequence"/>
</dbReference>
<dbReference type="EMBL" id="JACIIJ010000018">
    <property type="protein sequence ID" value="MBB6224787.1"/>
    <property type="molecule type" value="Genomic_DNA"/>
</dbReference>
<gene>
    <name evidence="2" type="ORF">GGE66_005808</name>
</gene>